<reference evidence="1" key="2">
    <citation type="submission" date="2020-09" db="EMBL/GenBank/DDBJ databases">
        <authorList>
            <person name="Sun Q."/>
            <person name="Zhou Y."/>
        </authorList>
    </citation>
    <scope>NUCLEOTIDE SEQUENCE</scope>
    <source>
        <strain evidence="1">CGMCC 1.12777</strain>
    </source>
</reference>
<organism evidence="1 2">
    <name type="scientific">Pullulanibacillus pueri</name>
    <dbReference type="NCBI Taxonomy" id="1437324"/>
    <lineage>
        <taxon>Bacteria</taxon>
        <taxon>Bacillati</taxon>
        <taxon>Bacillota</taxon>
        <taxon>Bacilli</taxon>
        <taxon>Bacillales</taxon>
        <taxon>Sporolactobacillaceae</taxon>
        <taxon>Pullulanibacillus</taxon>
    </lineage>
</organism>
<keyword evidence="2" id="KW-1185">Reference proteome</keyword>
<dbReference type="EMBL" id="BMFV01000033">
    <property type="protein sequence ID" value="GGH86635.1"/>
    <property type="molecule type" value="Genomic_DNA"/>
</dbReference>
<evidence type="ECO:0000313" key="1">
    <source>
        <dbReference type="EMBL" id="GGH86635.1"/>
    </source>
</evidence>
<dbReference type="Proteomes" id="UP000656813">
    <property type="component" value="Unassembled WGS sequence"/>
</dbReference>
<gene>
    <name evidence="1" type="ORF">GCM10007096_34800</name>
</gene>
<accession>A0A8J3ENN2</accession>
<protein>
    <submittedName>
        <fullName evidence="1">Uncharacterized protein</fullName>
    </submittedName>
</protein>
<sequence>MIKIKLKLNNKRFTFPIPYIFLRFGGRVISSRVFYKVINRSLDRKGQLEPFLLDSIDQKVMKEFLKTVRYYKGLTIVEVKEKNGTEVIIRL</sequence>
<proteinExistence type="predicted"/>
<reference evidence="1" key="1">
    <citation type="journal article" date="2014" name="Int. J. Syst. Evol. Microbiol.">
        <title>Complete genome sequence of Corynebacterium casei LMG S-19264T (=DSM 44701T), isolated from a smear-ripened cheese.</title>
        <authorList>
            <consortium name="US DOE Joint Genome Institute (JGI-PGF)"/>
            <person name="Walter F."/>
            <person name="Albersmeier A."/>
            <person name="Kalinowski J."/>
            <person name="Ruckert C."/>
        </authorList>
    </citation>
    <scope>NUCLEOTIDE SEQUENCE</scope>
    <source>
        <strain evidence="1">CGMCC 1.12777</strain>
    </source>
</reference>
<dbReference type="RefSeq" id="WP_188498657.1">
    <property type="nucleotide sequence ID" value="NZ_BMFV01000033.1"/>
</dbReference>
<evidence type="ECO:0000313" key="2">
    <source>
        <dbReference type="Proteomes" id="UP000656813"/>
    </source>
</evidence>
<name>A0A8J3ENN2_9BACL</name>
<dbReference type="AlphaFoldDB" id="A0A8J3ENN2"/>
<comment type="caution">
    <text evidence="1">The sequence shown here is derived from an EMBL/GenBank/DDBJ whole genome shotgun (WGS) entry which is preliminary data.</text>
</comment>